<gene>
    <name evidence="5" type="ORF">K7G82_27905</name>
</gene>
<dbReference type="SMART" id="SM00419">
    <property type="entry name" value="HTH_CRP"/>
    <property type="match status" value="1"/>
</dbReference>
<dbReference type="Pfam" id="PF13545">
    <property type="entry name" value="HTH_Crp_2"/>
    <property type="match status" value="1"/>
</dbReference>
<dbReference type="InterPro" id="IPR000595">
    <property type="entry name" value="cNMP-bd_dom"/>
</dbReference>
<dbReference type="Gene3D" id="1.10.10.10">
    <property type="entry name" value="Winged helix-like DNA-binding domain superfamily/Winged helix DNA-binding domain"/>
    <property type="match status" value="1"/>
</dbReference>
<dbReference type="InterPro" id="IPR036388">
    <property type="entry name" value="WH-like_DNA-bd_sf"/>
</dbReference>
<protein>
    <submittedName>
        <fullName evidence="5">Crp/Fnr family transcriptional regulator</fullName>
    </submittedName>
</protein>
<dbReference type="InterPro" id="IPR036390">
    <property type="entry name" value="WH_DNA-bd_sf"/>
</dbReference>
<dbReference type="SUPFAM" id="SSF46785">
    <property type="entry name" value="Winged helix' DNA-binding domain"/>
    <property type="match status" value="1"/>
</dbReference>
<evidence type="ECO:0000256" key="3">
    <source>
        <dbReference type="ARBA" id="ARBA00023163"/>
    </source>
</evidence>
<accession>A0ABS7PY92</accession>
<dbReference type="InterPro" id="IPR012318">
    <property type="entry name" value="HTH_CRP"/>
</dbReference>
<keyword evidence="1" id="KW-0805">Transcription regulation</keyword>
<evidence type="ECO:0000313" key="6">
    <source>
        <dbReference type="Proteomes" id="UP000706039"/>
    </source>
</evidence>
<dbReference type="Proteomes" id="UP000706039">
    <property type="component" value="Unassembled WGS sequence"/>
</dbReference>
<dbReference type="PROSITE" id="PS51063">
    <property type="entry name" value="HTH_CRP_2"/>
    <property type="match status" value="1"/>
</dbReference>
<keyword evidence="3" id="KW-0804">Transcription</keyword>
<evidence type="ECO:0000313" key="5">
    <source>
        <dbReference type="EMBL" id="MBY8826158.1"/>
    </source>
</evidence>
<keyword evidence="2" id="KW-0238">DNA-binding</keyword>
<proteinExistence type="predicted"/>
<sequence>MKLRCRDTVSDEEERALEHACSGFREAKPKEVLVHERRPQTQSHLLLEGIVARQSTLSDGRRQIVALHVPGDFVDLHSFLVQSLEHDVVALTPVRIAIFPHAGLRAITETHPHLARMLWLSTLLDAALHREWVLTVGRRTAKERVAHLLCELHARMRVVERTTGNSYQLPLSQTDIADACGLTNVHVNRVLRRLREAGLARFRTKIVEILDPEGLAAAAEFDPFYLHLGGFPR</sequence>
<reference evidence="5 6" key="1">
    <citation type="submission" date="2021-08" db="EMBL/GenBank/DDBJ databases">
        <authorList>
            <person name="Tuo L."/>
        </authorList>
    </citation>
    <scope>NUCLEOTIDE SEQUENCE [LARGE SCALE GENOMIC DNA]</scope>
    <source>
        <strain evidence="5 6">JCM 31229</strain>
    </source>
</reference>
<dbReference type="CDD" id="cd00038">
    <property type="entry name" value="CAP_ED"/>
    <property type="match status" value="1"/>
</dbReference>
<dbReference type="InterPro" id="IPR050397">
    <property type="entry name" value="Env_Response_Regulators"/>
</dbReference>
<organism evidence="5 6">
    <name type="scientific">Sphingomonas colocasiae</name>
    <dbReference type="NCBI Taxonomy" id="1848973"/>
    <lineage>
        <taxon>Bacteria</taxon>
        <taxon>Pseudomonadati</taxon>
        <taxon>Pseudomonadota</taxon>
        <taxon>Alphaproteobacteria</taxon>
        <taxon>Sphingomonadales</taxon>
        <taxon>Sphingomonadaceae</taxon>
        <taxon>Sphingomonas</taxon>
    </lineage>
</organism>
<dbReference type="InterPro" id="IPR014710">
    <property type="entry name" value="RmlC-like_jellyroll"/>
</dbReference>
<keyword evidence="6" id="KW-1185">Reference proteome</keyword>
<dbReference type="Pfam" id="PF00027">
    <property type="entry name" value="cNMP_binding"/>
    <property type="match status" value="1"/>
</dbReference>
<feature type="domain" description="HTH crp-type" evidence="4">
    <location>
        <begin position="139"/>
        <end position="213"/>
    </location>
</feature>
<dbReference type="InterPro" id="IPR018490">
    <property type="entry name" value="cNMP-bd_dom_sf"/>
</dbReference>
<dbReference type="PANTHER" id="PTHR24567:SF68">
    <property type="entry name" value="DNA-BINDING TRANSCRIPTIONAL DUAL REGULATOR CRP"/>
    <property type="match status" value="1"/>
</dbReference>
<dbReference type="SUPFAM" id="SSF51206">
    <property type="entry name" value="cAMP-binding domain-like"/>
    <property type="match status" value="1"/>
</dbReference>
<name>A0ABS7PY92_9SPHN</name>
<evidence type="ECO:0000259" key="4">
    <source>
        <dbReference type="PROSITE" id="PS51063"/>
    </source>
</evidence>
<dbReference type="PANTHER" id="PTHR24567">
    <property type="entry name" value="CRP FAMILY TRANSCRIPTIONAL REGULATORY PROTEIN"/>
    <property type="match status" value="1"/>
</dbReference>
<dbReference type="EMBL" id="JAINVV010000015">
    <property type="protein sequence ID" value="MBY8826158.1"/>
    <property type="molecule type" value="Genomic_DNA"/>
</dbReference>
<evidence type="ECO:0000256" key="1">
    <source>
        <dbReference type="ARBA" id="ARBA00023015"/>
    </source>
</evidence>
<comment type="caution">
    <text evidence="5">The sequence shown here is derived from an EMBL/GenBank/DDBJ whole genome shotgun (WGS) entry which is preliminary data.</text>
</comment>
<evidence type="ECO:0000256" key="2">
    <source>
        <dbReference type="ARBA" id="ARBA00023125"/>
    </source>
</evidence>
<dbReference type="Gene3D" id="2.60.120.10">
    <property type="entry name" value="Jelly Rolls"/>
    <property type="match status" value="1"/>
</dbReference>